<reference evidence="4" key="1">
    <citation type="journal article" date="2020" name="mSystems">
        <title>Genome- and Community-Level Interaction Insights into Carbon Utilization and Element Cycling Functions of Hydrothermarchaeota in Hydrothermal Sediment.</title>
        <authorList>
            <person name="Zhou Z."/>
            <person name="Liu Y."/>
            <person name="Xu W."/>
            <person name="Pan J."/>
            <person name="Luo Z.H."/>
            <person name="Li M."/>
        </authorList>
    </citation>
    <scope>NUCLEOTIDE SEQUENCE [LARGE SCALE GENOMIC DNA]</scope>
    <source>
        <strain evidence="4">HyVt-456</strain>
    </source>
</reference>
<dbReference type="Proteomes" id="UP000886005">
    <property type="component" value="Unassembled WGS sequence"/>
</dbReference>
<accession>A0A7V1LLW8</accession>
<dbReference type="Pfam" id="PF02481">
    <property type="entry name" value="DNA_processg_A"/>
    <property type="match status" value="1"/>
</dbReference>
<dbReference type="PANTHER" id="PTHR43022:SF1">
    <property type="entry name" value="PROTEIN SMF"/>
    <property type="match status" value="1"/>
</dbReference>
<dbReference type="Gene3D" id="3.40.50.450">
    <property type="match status" value="1"/>
</dbReference>
<feature type="domain" description="DprA winged helix" evidence="3">
    <location>
        <begin position="298"/>
        <end position="357"/>
    </location>
</feature>
<dbReference type="Gene3D" id="1.10.10.10">
    <property type="entry name" value="Winged helix-like DNA-binding domain superfamily/Winged helix DNA-binding domain"/>
    <property type="match status" value="1"/>
</dbReference>
<comment type="caution">
    <text evidence="4">The sequence shown here is derived from an EMBL/GenBank/DDBJ whole genome shotgun (WGS) entry which is preliminary data.</text>
</comment>
<dbReference type="Pfam" id="PF17782">
    <property type="entry name" value="WHD_DprA"/>
    <property type="match status" value="1"/>
</dbReference>
<dbReference type="InterPro" id="IPR041614">
    <property type="entry name" value="DprA_WH"/>
</dbReference>
<dbReference type="InterPro" id="IPR010994">
    <property type="entry name" value="RuvA_2-like"/>
</dbReference>
<evidence type="ECO:0000259" key="2">
    <source>
        <dbReference type="Pfam" id="PF02481"/>
    </source>
</evidence>
<dbReference type="PANTHER" id="PTHR43022">
    <property type="entry name" value="PROTEIN SMF"/>
    <property type="match status" value="1"/>
</dbReference>
<evidence type="ECO:0000256" key="1">
    <source>
        <dbReference type="ARBA" id="ARBA00006525"/>
    </source>
</evidence>
<proteinExistence type="inferred from homology"/>
<sequence length="362" mass="39013">MNASSPEALLALFSIPGIGPALMRKLIGGLGSAEAVLDSSPRQLMQLEGIDKKRAQLIKGSVNEHFVKRQLNYLRQTRASLISYWDEAYPRSLKAIYDPPAFLFVEGDAALMEAPSLAIVGTRVPSEYGKQVTHSLAGELSRRGFVIASGFARGVDTVAHKAALSAGGKTLAVLGNGLDVIYPSENRALLPAFERQGVRISEYPFGTKPDSGNFPKRNRIISGLSRGVLVVEAGEKSGALLTAMYALDQNREVFAVPGPISSPKSAGTNNLIKQGAKLVESVDDILVELEGLSFPGKKEERPEPALEEPALSIYRFLADEPRHIDQIALKCGLSPSEALSQLLILELNGHVRQLAGKMFVQM</sequence>
<dbReference type="InterPro" id="IPR003488">
    <property type="entry name" value="DprA"/>
</dbReference>
<organism evidence="4">
    <name type="scientific">Caldithrix abyssi</name>
    <dbReference type="NCBI Taxonomy" id="187145"/>
    <lineage>
        <taxon>Bacteria</taxon>
        <taxon>Pseudomonadati</taxon>
        <taxon>Calditrichota</taxon>
        <taxon>Calditrichia</taxon>
        <taxon>Calditrichales</taxon>
        <taxon>Calditrichaceae</taxon>
        <taxon>Caldithrix</taxon>
    </lineage>
</organism>
<evidence type="ECO:0000313" key="4">
    <source>
        <dbReference type="EMBL" id="HED10403.1"/>
    </source>
</evidence>
<dbReference type="Pfam" id="PF14520">
    <property type="entry name" value="HHH_5"/>
    <property type="match status" value="1"/>
</dbReference>
<dbReference type="EMBL" id="DRLD01000189">
    <property type="protein sequence ID" value="HED10403.1"/>
    <property type="molecule type" value="Genomic_DNA"/>
</dbReference>
<dbReference type="InterPro" id="IPR036388">
    <property type="entry name" value="WH-like_DNA-bd_sf"/>
</dbReference>
<gene>
    <name evidence="4" type="primary">dprA</name>
    <name evidence="4" type="ORF">ENJ10_06920</name>
</gene>
<feature type="domain" description="Smf/DprA SLOG" evidence="2">
    <location>
        <begin position="81"/>
        <end position="289"/>
    </location>
</feature>
<name>A0A7V1LLW8_CALAY</name>
<comment type="similarity">
    <text evidence="1">Belongs to the DprA/Smf family.</text>
</comment>
<dbReference type="SUPFAM" id="SSF47781">
    <property type="entry name" value="RuvA domain 2-like"/>
    <property type="match status" value="1"/>
</dbReference>
<dbReference type="InterPro" id="IPR057666">
    <property type="entry name" value="DrpA_SLOG"/>
</dbReference>
<dbReference type="NCBIfam" id="TIGR00732">
    <property type="entry name" value="dprA"/>
    <property type="match status" value="1"/>
</dbReference>
<evidence type="ECO:0000259" key="3">
    <source>
        <dbReference type="Pfam" id="PF17782"/>
    </source>
</evidence>
<protein>
    <submittedName>
        <fullName evidence="4">DNA-protecting protein DprA</fullName>
    </submittedName>
</protein>
<dbReference type="AlphaFoldDB" id="A0A7V1LLW8"/>
<dbReference type="GO" id="GO:0009294">
    <property type="term" value="P:DNA-mediated transformation"/>
    <property type="evidence" value="ECO:0007669"/>
    <property type="project" value="InterPro"/>
</dbReference>
<dbReference type="SUPFAM" id="SSF102405">
    <property type="entry name" value="MCP/YpsA-like"/>
    <property type="match status" value="1"/>
</dbReference>